<dbReference type="OrthoDB" id="684567at2759"/>
<feature type="compositionally biased region" description="Basic residues" evidence="7">
    <location>
        <begin position="82"/>
        <end position="93"/>
    </location>
</feature>
<evidence type="ECO:0000256" key="4">
    <source>
        <dbReference type="ARBA" id="ARBA00023125"/>
    </source>
</evidence>
<reference evidence="9" key="1">
    <citation type="submission" date="2021-05" db="UniProtKB">
        <authorList>
            <consortium name="EnsemblPlants"/>
        </authorList>
    </citation>
    <scope>IDENTIFICATION</scope>
    <source>
        <strain evidence="9">subsp. malaccensis</strain>
    </source>
</reference>
<organism evidence="9 10">
    <name type="scientific">Musa acuminata subsp. malaccensis</name>
    <name type="common">Wild banana</name>
    <name type="synonym">Musa malaccensis</name>
    <dbReference type="NCBI Taxonomy" id="214687"/>
    <lineage>
        <taxon>Eukaryota</taxon>
        <taxon>Viridiplantae</taxon>
        <taxon>Streptophyta</taxon>
        <taxon>Embryophyta</taxon>
        <taxon>Tracheophyta</taxon>
        <taxon>Spermatophyta</taxon>
        <taxon>Magnoliopsida</taxon>
        <taxon>Liliopsida</taxon>
        <taxon>Zingiberales</taxon>
        <taxon>Musaceae</taxon>
        <taxon>Musa</taxon>
    </lineage>
</organism>
<evidence type="ECO:0000256" key="7">
    <source>
        <dbReference type="SAM" id="MobiDB-lite"/>
    </source>
</evidence>
<dbReference type="GO" id="GO:0005634">
    <property type="term" value="C:nucleus"/>
    <property type="evidence" value="ECO:0007669"/>
    <property type="project" value="UniProtKB-SubCell"/>
</dbReference>
<evidence type="ECO:0000256" key="2">
    <source>
        <dbReference type="ARBA" id="ARBA00005510"/>
    </source>
</evidence>
<feature type="domain" description="BHLH" evidence="8">
    <location>
        <begin position="101"/>
        <end position="152"/>
    </location>
</feature>
<keyword evidence="4" id="KW-0238">DNA-binding</keyword>
<dbReference type="GO" id="GO:0003677">
    <property type="term" value="F:DNA binding"/>
    <property type="evidence" value="ECO:0007669"/>
    <property type="project" value="UniProtKB-KW"/>
</dbReference>
<proteinExistence type="inferred from homology"/>
<dbReference type="Gramene" id="Ma10_t19220.1">
    <property type="protein sequence ID" value="Ma10_p19220.1"/>
    <property type="gene ID" value="Ma10_g19220"/>
</dbReference>
<evidence type="ECO:0000256" key="5">
    <source>
        <dbReference type="ARBA" id="ARBA00023163"/>
    </source>
</evidence>
<keyword evidence="5" id="KW-0804">Transcription</keyword>
<evidence type="ECO:0000259" key="8">
    <source>
        <dbReference type="PROSITE" id="PS50888"/>
    </source>
</evidence>
<dbReference type="GeneID" id="103968660"/>
<feature type="region of interest" description="Disordered" evidence="7">
    <location>
        <begin position="73"/>
        <end position="99"/>
    </location>
</feature>
<dbReference type="SUPFAM" id="SSF47459">
    <property type="entry name" value="HLH, helix-loop-helix DNA-binding domain"/>
    <property type="match status" value="1"/>
</dbReference>
<dbReference type="Proteomes" id="UP000012960">
    <property type="component" value="Unplaced"/>
</dbReference>
<dbReference type="AlphaFoldDB" id="A0A804KXY6"/>
<feature type="region of interest" description="Disordered" evidence="7">
    <location>
        <begin position="193"/>
        <end position="224"/>
    </location>
</feature>
<keyword evidence="3" id="KW-0805">Transcription regulation</keyword>
<evidence type="ECO:0000256" key="1">
    <source>
        <dbReference type="ARBA" id="ARBA00004123"/>
    </source>
</evidence>
<dbReference type="InterPro" id="IPR011598">
    <property type="entry name" value="bHLH_dom"/>
</dbReference>
<evidence type="ECO:0000256" key="6">
    <source>
        <dbReference type="ARBA" id="ARBA00023242"/>
    </source>
</evidence>
<dbReference type="PROSITE" id="PS50888">
    <property type="entry name" value="BHLH"/>
    <property type="match status" value="1"/>
</dbReference>
<evidence type="ECO:0000256" key="3">
    <source>
        <dbReference type="ARBA" id="ARBA00023015"/>
    </source>
</evidence>
<evidence type="ECO:0000313" key="9">
    <source>
        <dbReference type="EnsemblPlants" id="Ma10_p19220.1"/>
    </source>
</evidence>
<protein>
    <recommendedName>
        <fullName evidence="8">BHLH domain-containing protein</fullName>
    </recommendedName>
</protein>
<dbReference type="EnsemblPlants" id="Ma10_t19220.1">
    <property type="protein sequence ID" value="Ma10_p19220.1"/>
    <property type="gene ID" value="Ma10_g19220"/>
</dbReference>
<dbReference type="CDD" id="cd11448">
    <property type="entry name" value="bHLH_AtFAMA_like"/>
    <property type="match status" value="1"/>
</dbReference>
<accession>A0A804KXY6</accession>
<comment type="similarity">
    <text evidence="2">Belongs to the bHLH protein family.</text>
</comment>
<dbReference type="Gene3D" id="4.10.280.10">
    <property type="entry name" value="Helix-loop-helix DNA-binding domain"/>
    <property type="match status" value="1"/>
</dbReference>
<name>A0A804KXY6_MUSAM</name>
<dbReference type="GO" id="GO:0046983">
    <property type="term" value="F:protein dimerization activity"/>
    <property type="evidence" value="ECO:0007669"/>
    <property type="project" value="InterPro"/>
</dbReference>
<dbReference type="Pfam" id="PF00010">
    <property type="entry name" value="HLH"/>
    <property type="match status" value="1"/>
</dbReference>
<sequence>MALEAAAFRQGLFGYAFDEWCATAAGGGGGGGAWGSGLGGLLEAEKRMGGGGDGTWDPSSCSSSLAQHLQEWKANSPSTKVGGRRKRRRAKSVKNKEEVESQRMTHIAVERNRRRQMNEYLAVLRSLMPSSFVQRGDQASIVGGAINYVKELEQLLRSLELRKRLEQRAGAAGVASAFADCFSFPQYASYSANGGATDSSSSSSSSNNDKKNHGVTGADTAFGNSGEVENRAATANIEVTVVESHASLKVLSRRRPKQLVKLVVGLQSLRLMPLHLNVTSLDQMVLYAFSLKVEDDCQHTSVDEIATAVHQMLCRIEEEETYL</sequence>
<keyword evidence="10" id="KW-1185">Reference proteome</keyword>
<evidence type="ECO:0000313" key="10">
    <source>
        <dbReference type="Proteomes" id="UP000012960"/>
    </source>
</evidence>
<dbReference type="PANTHER" id="PTHR11969:SF54">
    <property type="entry name" value="MAD-LIKE PROTEIN 1"/>
    <property type="match status" value="1"/>
</dbReference>
<comment type="subcellular location">
    <subcellularLocation>
        <location evidence="1">Nucleus</location>
    </subcellularLocation>
</comment>
<dbReference type="PANTHER" id="PTHR11969">
    <property type="entry name" value="MAX DIMERIZATION, MAD"/>
    <property type="match status" value="1"/>
</dbReference>
<dbReference type="SMART" id="SM00353">
    <property type="entry name" value="HLH"/>
    <property type="match status" value="1"/>
</dbReference>
<dbReference type="InterPro" id="IPR036638">
    <property type="entry name" value="HLH_DNA-bd_sf"/>
</dbReference>
<keyword evidence="6" id="KW-0539">Nucleus</keyword>